<evidence type="ECO:0000313" key="1">
    <source>
        <dbReference type="EMBL" id="KAJ7997358.1"/>
    </source>
</evidence>
<accession>A0ACC2G0U3</accession>
<dbReference type="EMBL" id="CM055746">
    <property type="protein sequence ID" value="KAJ7997358.1"/>
    <property type="molecule type" value="Genomic_DNA"/>
</dbReference>
<reference evidence="1" key="1">
    <citation type="submission" date="2021-05" db="EMBL/GenBank/DDBJ databases">
        <authorList>
            <person name="Pan Q."/>
            <person name="Jouanno E."/>
            <person name="Zahm M."/>
            <person name="Klopp C."/>
            <person name="Cabau C."/>
            <person name="Louis A."/>
            <person name="Berthelot C."/>
            <person name="Parey E."/>
            <person name="Roest Crollius H."/>
            <person name="Montfort J."/>
            <person name="Robinson-Rechavi M."/>
            <person name="Bouchez O."/>
            <person name="Lampietro C."/>
            <person name="Lopez Roques C."/>
            <person name="Donnadieu C."/>
            <person name="Postlethwait J."/>
            <person name="Bobe J."/>
            <person name="Dillon D."/>
            <person name="Chandos A."/>
            <person name="von Hippel F."/>
            <person name="Guiguen Y."/>
        </authorList>
    </citation>
    <scope>NUCLEOTIDE SEQUENCE</scope>
    <source>
        <strain evidence="1">YG-Jan2019</strain>
    </source>
</reference>
<dbReference type="Proteomes" id="UP001157502">
    <property type="component" value="Chromosome 19"/>
</dbReference>
<proteinExistence type="predicted"/>
<organism evidence="1 2">
    <name type="scientific">Dallia pectoralis</name>
    <name type="common">Alaska blackfish</name>
    <dbReference type="NCBI Taxonomy" id="75939"/>
    <lineage>
        <taxon>Eukaryota</taxon>
        <taxon>Metazoa</taxon>
        <taxon>Chordata</taxon>
        <taxon>Craniata</taxon>
        <taxon>Vertebrata</taxon>
        <taxon>Euteleostomi</taxon>
        <taxon>Actinopterygii</taxon>
        <taxon>Neopterygii</taxon>
        <taxon>Teleostei</taxon>
        <taxon>Protacanthopterygii</taxon>
        <taxon>Esociformes</taxon>
        <taxon>Umbridae</taxon>
        <taxon>Dallia</taxon>
    </lineage>
</organism>
<name>A0ACC2G0U3_DALPE</name>
<comment type="caution">
    <text evidence="1">The sequence shown here is derived from an EMBL/GenBank/DDBJ whole genome shotgun (WGS) entry which is preliminary data.</text>
</comment>
<sequence length="1563" mass="179810">MSVNVNVGEDIGSRTLTSTEQNYHLHSGKLEFLALKWAICEKFRDYLFYTPHFTVFTDNNPLTYILSTAKLNAVGHRWVGQLADFHFDIKYRPGKINVDADTLSRCPLDIDTFMTGCSEELSEDAVCAVWEGGRRAQQGDVAWVAALNLTSHSQPQVEPLQEVSHDELVREQRQDPAIGKVMALKENNTPPTEDDKKRMDTHTRRLLREWSRLHIGNDLLYRKSAGRQQLVLPATYKRTVLTQLHNNMCHVGVEKVLTLARERFYWPFMKREIEEYVTRKCSCIKQKKPATHERAPMGSITSTSPLELVCIDFLHLETSRGGYEYILVVVDHFTRFAQAYPTRNKAGKTAADKIFNDFIPRFGYPAKLHHDQGREFENELFRTLRQLAGVAHSRTSPYHPQGNPAERFNRTLLQMLRTLGEKEKESWKDHLPHVLQAYNCTRHEATGFSPYYLLYGRHPRLPVDILFGLITEEGTEASGQKGYAEKWKGRMVEAYRIADANSRQSSSKGKTHYDKRSRGVVLQLGDRVLVRNLSERGGPGKLRPYWEQLIYIVREQVGDNPVYKVSPEAGGRPVRILHRNLLLQVNDLPVESPQNLTTNTTESQQRRKRARDIPKRTQEAQGTDISDSEEEGSVPRYWLRIPMEKQRVERYLPVSRVTPDFQNRVERDETYLGETSPAEPEQDRESVRDEELGTSSADEHGMEQLQPATVQEELHAVHQENMVSTPQPDHQIPLRQSTRERRPGYVFTYPSLGQPAYQPRPTEDIGSRTLTSTEQNYHLHSGKLEFLALKWAICEKFRDYLFYTPHFTVFTDNNPLTYILSTAKLNAVGHRWVGQLADFHFDIKYRPGKINVDADTLSRCPLDIDTFMTGCSEELSEDAVCAVWEGGRRAQQGDVAWVAALNLTSHSQPQVEPLQEVSHDELVREQRQDPAIGKVMALKENNTPPTEDDKKRMDTHTRRLLREWSRLHIGNDLLYRKSAGRQQLVLPATYKRTVLTQLHNNMCHVGVEKVLTLARERFYWPFMKREIEEYVTRKCSCIKQKKPATHERAPMGSITSTSPLELVCIDFLHLETSRGGYEYILVVVDHFTRFAQAYPTRNKAGKTAADKIFNDFIPRFGYPAKLHHDQGREFENELFRTLRQLAGVAHSRTSPYHPQGNPAERFNRTLLQMLRTLGEKQKESWKDHLPHVLQAYNCTRHEATGFSPYYLLYGRHPRLPVDILFGLITEEGTEASGQKGYAEKWKGRMVEAYRIADANSRQSSSKGKTHYDKRSRGVVLQLGDRVLVRNLSERGGPGKLRPYWEQLIYIVREQVGDNPVYKVSPEAGGRPVRILHRNLLLQVNDLPVESPQNLTTNTTESQQRRKRARDIPKRTQEAQGTDISDSEEEGSVPRYWLRIPMEKQRVERYLPVSRVTPDFQNRVERDETYLGETSPAEPEQDRESVRDEELGTSSADEHGMEQLQPATVQEELHAVHQENMVSTPQPDHQIPLRQSTRERRPGYVFTYPSLGQPAYQPRPTVSTVGIQPAQCAYHCLCTPYPHRFQPRPSAHTLTYLWCTQLTVDETS</sequence>
<protein>
    <submittedName>
        <fullName evidence="1">Uncharacterized protein</fullName>
    </submittedName>
</protein>
<gene>
    <name evidence="1" type="ORF">DPEC_G00228150</name>
</gene>
<keyword evidence="2" id="KW-1185">Reference proteome</keyword>
<evidence type="ECO:0000313" key="2">
    <source>
        <dbReference type="Proteomes" id="UP001157502"/>
    </source>
</evidence>